<evidence type="ECO:0000256" key="1">
    <source>
        <dbReference type="ARBA" id="ARBA00001933"/>
    </source>
</evidence>
<dbReference type="GO" id="GO:0047982">
    <property type="term" value="F:homocysteine desulfhydrase activity"/>
    <property type="evidence" value="ECO:0007669"/>
    <property type="project" value="UniProtKB-EC"/>
</dbReference>
<dbReference type="PIRSF" id="PIRSF001434">
    <property type="entry name" value="CGS"/>
    <property type="match status" value="1"/>
</dbReference>
<dbReference type="SUPFAM" id="SSF53383">
    <property type="entry name" value="PLP-dependent transferases"/>
    <property type="match status" value="1"/>
</dbReference>
<evidence type="ECO:0000256" key="7">
    <source>
        <dbReference type="ARBA" id="ARBA00052699"/>
    </source>
</evidence>
<gene>
    <name evidence="11" type="primary">metB</name>
    <name evidence="11" type="ORF">HKD39_03565</name>
</gene>
<dbReference type="Gene3D" id="3.40.640.10">
    <property type="entry name" value="Type I PLP-dependent aspartate aminotransferase-like (Major domain)"/>
    <property type="match status" value="1"/>
</dbReference>
<evidence type="ECO:0000313" key="12">
    <source>
        <dbReference type="Proteomes" id="UP000562984"/>
    </source>
</evidence>
<dbReference type="AlphaFoldDB" id="A0A849A706"/>
<dbReference type="PANTHER" id="PTHR11808">
    <property type="entry name" value="TRANS-SULFURATION ENZYME FAMILY MEMBER"/>
    <property type="match status" value="1"/>
</dbReference>
<dbReference type="InterPro" id="IPR015422">
    <property type="entry name" value="PyrdxlP-dep_Trfase_small"/>
</dbReference>
<dbReference type="EC" id="4.4.1.2" evidence="4"/>
<dbReference type="Pfam" id="PF01053">
    <property type="entry name" value="Cys_Met_Meta_PP"/>
    <property type="match status" value="1"/>
</dbReference>
<dbReference type="InterPro" id="IPR011821">
    <property type="entry name" value="O_succ_thio_ly"/>
</dbReference>
<proteinExistence type="inferred from homology"/>
<dbReference type="GO" id="GO:0019343">
    <property type="term" value="P:cysteine biosynthetic process via cystathionine"/>
    <property type="evidence" value="ECO:0007669"/>
    <property type="project" value="TreeGrafter"/>
</dbReference>
<dbReference type="InterPro" id="IPR015424">
    <property type="entry name" value="PyrdxlP-dep_Trfase"/>
</dbReference>
<dbReference type="GO" id="GO:0009086">
    <property type="term" value="P:methionine biosynthetic process"/>
    <property type="evidence" value="ECO:0007669"/>
    <property type="project" value="UniProtKB-ARBA"/>
</dbReference>
<dbReference type="FunFam" id="3.90.1150.10:FF:000033">
    <property type="entry name" value="Cystathionine gamma-synthase"/>
    <property type="match status" value="1"/>
</dbReference>
<name>A0A849A706_9ACTN</name>
<comment type="catalytic activity">
    <reaction evidence="6">
        <text>L-homocysteine + H2O = 2-oxobutanoate + hydrogen sulfide + NH4(+) + H(+)</text>
        <dbReference type="Rhea" id="RHEA:14501"/>
        <dbReference type="ChEBI" id="CHEBI:15377"/>
        <dbReference type="ChEBI" id="CHEBI:15378"/>
        <dbReference type="ChEBI" id="CHEBI:16763"/>
        <dbReference type="ChEBI" id="CHEBI:28938"/>
        <dbReference type="ChEBI" id="CHEBI:29919"/>
        <dbReference type="ChEBI" id="CHEBI:58199"/>
        <dbReference type="EC" id="4.4.1.2"/>
    </reaction>
    <physiologicalReaction direction="left-to-right" evidence="6">
        <dbReference type="Rhea" id="RHEA:14502"/>
    </physiologicalReaction>
</comment>
<accession>A0A849A706</accession>
<evidence type="ECO:0000256" key="4">
    <source>
        <dbReference type="ARBA" id="ARBA00047175"/>
    </source>
</evidence>
<dbReference type="InterPro" id="IPR054542">
    <property type="entry name" value="Cys_met_metab_PP"/>
</dbReference>
<protein>
    <recommendedName>
        <fullName evidence="4">homocysteine desulfhydrase</fullName>
        <ecNumber evidence="4">4.4.1.2</ecNumber>
    </recommendedName>
    <alternativeName>
        <fullName evidence="5">Homocysteine desulfhydrase</fullName>
    </alternativeName>
</protein>
<comment type="caution">
    <text evidence="11">The sequence shown here is derived from an EMBL/GenBank/DDBJ whole genome shotgun (WGS) entry which is preliminary data.</text>
</comment>
<dbReference type="RefSeq" id="WP_171198491.1">
    <property type="nucleotide sequence ID" value="NZ_JABEND010000002.1"/>
</dbReference>
<comment type="catalytic activity">
    <reaction evidence="7">
        <text>L-methionine + H2O = methanethiol + 2-oxobutanoate + NH4(+)</text>
        <dbReference type="Rhea" id="RHEA:23800"/>
        <dbReference type="ChEBI" id="CHEBI:15377"/>
        <dbReference type="ChEBI" id="CHEBI:16007"/>
        <dbReference type="ChEBI" id="CHEBI:16763"/>
        <dbReference type="ChEBI" id="CHEBI:28938"/>
        <dbReference type="ChEBI" id="CHEBI:57844"/>
        <dbReference type="EC" id="4.4.1.11"/>
    </reaction>
    <physiologicalReaction direction="left-to-right" evidence="7">
        <dbReference type="Rhea" id="RHEA:23801"/>
    </physiologicalReaction>
</comment>
<feature type="modified residue" description="N6-(pyridoxal phosphate)lysine" evidence="8">
    <location>
        <position position="219"/>
    </location>
</feature>
<dbReference type="InterPro" id="IPR015421">
    <property type="entry name" value="PyrdxlP-dep_Trfase_major"/>
</dbReference>
<feature type="region of interest" description="Disordered" evidence="10">
    <location>
        <begin position="1"/>
        <end position="21"/>
    </location>
</feature>
<reference evidence="11 12" key="1">
    <citation type="submission" date="2020-05" db="EMBL/GenBank/DDBJ databases">
        <title>Nakamurella sp. DB0629 isolated from air conditioner.</title>
        <authorList>
            <person name="Kim D.H."/>
            <person name="Kim D.-U."/>
        </authorList>
    </citation>
    <scope>NUCLEOTIDE SEQUENCE [LARGE SCALE GENOMIC DNA]</scope>
    <source>
        <strain evidence="11 12">DB0629</strain>
    </source>
</reference>
<evidence type="ECO:0000256" key="9">
    <source>
        <dbReference type="RuleBase" id="RU362118"/>
    </source>
</evidence>
<comment type="similarity">
    <text evidence="2 9">Belongs to the trans-sulfuration enzymes family.</text>
</comment>
<dbReference type="EMBL" id="JABEND010000002">
    <property type="protein sequence ID" value="NNG34811.1"/>
    <property type="molecule type" value="Genomic_DNA"/>
</dbReference>
<evidence type="ECO:0000256" key="10">
    <source>
        <dbReference type="SAM" id="MobiDB-lite"/>
    </source>
</evidence>
<evidence type="ECO:0000256" key="6">
    <source>
        <dbReference type="ARBA" id="ARBA00048780"/>
    </source>
</evidence>
<feature type="region of interest" description="Disordered" evidence="10">
    <location>
        <begin position="409"/>
        <end position="444"/>
    </location>
</feature>
<organism evidence="11 12">
    <name type="scientific">Nakamurella aerolata</name>
    <dbReference type="NCBI Taxonomy" id="1656892"/>
    <lineage>
        <taxon>Bacteria</taxon>
        <taxon>Bacillati</taxon>
        <taxon>Actinomycetota</taxon>
        <taxon>Actinomycetes</taxon>
        <taxon>Nakamurellales</taxon>
        <taxon>Nakamurellaceae</taxon>
        <taxon>Nakamurella</taxon>
    </lineage>
</organism>
<keyword evidence="12" id="KW-1185">Reference proteome</keyword>
<sequence length="444" mass="45865">MTLPRSTSGSPATAAPQQQGGLSALTRAIRAGIDSDPSQGSVAPPLFLSSNYSFAGFDQPRRYDYTRSGNPTRDVLADALTALEGGAGATVCATGMGAITVCLNALLCPGDKVLIPHDCYGGTWRLFDSLAARGHFVVETVDFSDQDAVADALAGQHRPVLVWLETPSNPLLRVTDVAAVAAAAHAAGAIVVADNTFLSPLLQQPLQLGADLVVHSTTKYINGHSDVVGGAVVAGTAELAEQISWWANVLGLTGSPFDSYLTVRGLRTLHTRLRAHSENTDAVIAAIGEHPAVTAVHYPGLVSHPGHRIAARQQQGFGAMLSIELAGGETAVRAFVDGLRCFSLAESLGGTESLVAHPATMTHASMSAEARRLAGIGDGLLRLSIGIEAAEDLVADLLDALDRAAAATAPAPADRLGTSTPVDEGTSAGTATEAELSRPQLLRI</sequence>
<dbReference type="InterPro" id="IPR000277">
    <property type="entry name" value="Cys/Met-Metab_PyrdxlP-dep_enz"/>
</dbReference>
<evidence type="ECO:0000256" key="3">
    <source>
        <dbReference type="ARBA" id="ARBA00022898"/>
    </source>
</evidence>
<dbReference type="GO" id="GO:0019346">
    <property type="term" value="P:transsulfuration"/>
    <property type="evidence" value="ECO:0007669"/>
    <property type="project" value="InterPro"/>
</dbReference>
<dbReference type="GO" id="GO:0005737">
    <property type="term" value="C:cytoplasm"/>
    <property type="evidence" value="ECO:0007669"/>
    <property type="project" value="TreeGrafter"/>
</dbReference>
<dbReference type="GO" id="GO:0004123">
    <property type="term" value="F:cystathionine gamma-lyase activity"/>
    <property type="evidence" value="ECO:0007669"/>
    <property type="project" value="TreeGrafter"/>
</dbReference>
<comment type="cofactor">
    <cofactor evidence="1 9">
        <name>pyridoxal 5'-phosphate</name>
        <dbReference type="ChEBI" id="CHEBI:597326"/>
    </cofactor>
</comment>
<keyword evidence="11" id="KW-0808">Transferase</keyword>
<dbReference type="GO" id="GO:0030170">
    <property type="term" value="F:pyridoxal phosphate binding"/>
    <property type="evidence" value="ECO:0007669"/>
    <property type="project" value="InterPro"/>
</dbReference>
<evidence type="ECO:0000256" key="8">
    <source>
        <dbReference type="PIRSR" id="PIRSR001434-2"/>
    </source>
</evidence>
<evidence type="ECO:0000256" key="5">
    <source>
        <dbReference type="ARBA" id="ARBA00047199"/>
    </source>
</evidence>
<dbReference type="Gene3D" id="3.90.1150.10">
    <property type="entry name" value="Aspartate Aminotransferase, domain 1"/>
    <property type="match status" value="1"/>
</dbReference>
<dbReference type="PROSITE" id="PS00868">
    <property type="entry name" value="CYS_MET_METAB_PP"/>
    <property type="match status" value="1"/>
</dbReference>
<dbReference type="NCBIfam" id="TIGR02080">
    <property type="entry name" value="O_succ_thio_ly"/>
    <property type="match status" value="1"/>
</dbReference>
<dbReference type="CDD" id="cd00614">
    <property type="entry name" value="CGS_like"/>
    <property type="match status" value="1"/>
</dbReference>
<dbReference type="PANTHER" id="PTHR11808:SF75">
    <property type="entry name" value="CYSTATHIONINE GAMMA-SYNTHASE"/>
    <property type="match status" value="1"/>
</dbReference>
<dbReference type="GO" id="GO:0018826">
    <property type="term" value="F:methionine gamma-lyase activity"/>
    <property type="evidence" value="ECO:0007669"/>
    <property type="project" value="UniProtKB-EC"/>
</dbReference>
<dbReference type="GO" id="GO:0003962">
    <property type="term" value="F:cystathionine gamma-synthase activity"/>
    <property type="evidence" value="ECO:0007669"/>
    <property type="project" value="TreeGrafter"/>
</dbReference>
<dbReference type="FunFam" id="3.40.640.10:FF:000046">
    <property type="entry name" value="Cystathionine gamma-lyase"/>
    <property type="match status" value="1"/>
</dbReference>
<evidence type="ECO:0000313" key="11">
    <source>
        <dbReference type="EMBL" id="NNG34811.1"/>
    </source>
</evidence>
<evidence type="ECO:0000256" key="2">
    <source>
        <dbReference type="ARBA" id="ARBA00009077"/>
    </source>
</evidence>
<keyword evidence="3 8" id="KW-0663">Pyridoxal phosphate</keyword>
<dbReference type="Proteomes" id="UP000562984">
    <property type="component" value="Unassembled WGS sequence"/>
</dbReference>